<keyword evidence="7" id="KW-1185">Reference proteome</keyword>
<dbReference type="SUPFAM" id="SSF53328">
    <property type="entry name" value="Formyltransferase"/>
    <property type="match status" value="1"/>
</dbReference>
<evidence type="ECO:0000256" key="2">
    <source>
        <dbReference type="ARBA" id="ARBA00012254"/>
    </source>
</evidence>
<dbReference type="InterPro" id="IPR036477">
    <property type="entry name" value="Formyl_transf_N_sf"/>
</dbReference>
<feature type="domain" description="Formyl transferase N-terminal" evidence="5">
    <location>
        <begin position="91"/>
        <end position="277"/>
    </location>
</feature>
<dbReference type="InterPro" id="IPR004607">
    <property type="entry name" value="GART"/>
</dbReference>
<comment type="pathway">
    <text evidence="1">Purine metabolism; IMP biosynthesis via de novo pathway; N(2)-formyl-N(1)-(5-phospho-D-ribosyl)glycinamide from N(1)-(5-phospho-D-ribosyl)glycinamide (10-formyl THF route): step 1/1.</text>
</comment>
<dbReference type="EC" id="2.1.2.2" evidence="2"/>
<dbReference type="GO" id="GO:0016740">
    <property type="term" value="F:transferase activity"/>
    <property type="evidence" value="ECO:0007669"/>
    <property type="project" value="UniProtKB-KW"/>
</dbReference>
<evidence type="ECO:0000256" key="1">
    <source>
        <dbReference type="ARBA" id="ARBA00005054"/>
    </source>
</evidence>
<dbReference type="EMBL" id="MU069459">
    <property type="protein sequence ID" value="KAF5842583.1"/>
    <property type="molecule type" value="Genomic_DNA"/>
</dbReference>
<dbReference type="HAMAP" id="MF_01930">
    <property type="entry name" value="PurN"/>
    <property type="match status" value="1"/>
</dbReference>
<protein>
    <recommendedName>
        <fullName evidence="2">phosphoribosylglycinamide formyltransferase 1</fullName>
        <ecNumber evidence="2">2.1.2.2</ecNumber>
    </recommendedName>
</protein>
<dbReference type="CDD" id="cd08645">
    <property type="entry name" value="FMT_core_GART"/>
    <property type="match status" value="1"/>
</dbReference>
<evidence type="ECO:0000259" key="5">
    <source>
        <dbReference type="Pfam" id="PF00551"/>
    </source>
</evidence>
<dbReference type="PANTHER" id="PTHR43369:SF2">
    <property type="entry name" value="PHOSPHORIBOSYLGLYCINAMIDE FORMYLTRANSFERASE"/>
    <property type="match status" value="1"/>
</dbReference>
<proteinExistence type="inferred from homology"/>
<sequence length="299" mass="31729">MMLLQRQTTYSCSIRSRRGDGAQARCSKFGLGHSLPLALSHGPIKISCDPSATCTKASSTSLGRLACKHVRACMTTAHALPELAPERPPAKLAIFVSGGGSNMKALHAAILDGRLNAEIAAVVSDKPSCGGVQYAQAHGIKTLTYPIPKSNDFPGLTASEMVDELKNGLGIDFVILAGYLKLIPSELVKAFPRAMLNIHPGLLPGFGGKGMYGERVHKAVIASGARWSGPTIHFVDEEFDTGPILAQGIVPVKPTDTPKKLAARVLAQEHALFPHAVSALVDGRISWREDGIPILWSDS</sequence>
<dbReference type="Proteomes" id="UP000815325">
    <property type="component" value="Unassembled WGS sequence"/>
</dbReference>
<dbReference type="NCBIfam" id="TIGR00639">
    <property type="entry name" value="PurN"/>
    <property type="match status" value="1"/>
</dbReference>
<dbReference type="Pfam" id="PF00551">
    <property type="entry name" value="Formyl_trans_N"/>
    <property type="match status" value="1"/>
</dbReference>
<dbReference type="PANTHER" id="PTHR43369">
    <property type="entry name" value="PHOSPHORIBOSYLGLYCINAMIDE FORMYLTRANSFERASE"/>
    <property type="match status" value="1"/>
</dbReference>
<gene>
    <name evidence="6" type="ORF">DUNSADRAFT_6433</name>
</gene>
<keyword evidence="4" id="KW-0658">Purine biosynthesis</keyword>
<comment type="caution">
    <text evidence="6">The sequence shown here is derived from an EMBL/GenBank/DDBJ whole genome shotgun (WGS) entry which is preliminary data.</text>
</comment>
<evidence type="ECO:0000313" key="6">
    <source>
        <dbReference type="EMBL" id="KAF5842583.1"/>
    </source>
</evidence>
<evidence type="ECO:0000256" key="3">
    <source>
        <dbReference type="ARBA" id="ARBA00022679"/>
    </source>
</evidence>
<organism evidence="6 7">
    <name type="scientific">Dunaliella salina</name>
    <name type="common">Green alga</name>
    <name type="synonym">Protococcus salinus</name>
    <dbReference type="NCBI Taxonomy" id="3046"/>
    <lineage>
        <taxon>Eukaryota</taxon>
        <taxon>Viridiplantae</taxon>
        <taxon>Chlorophyta</taxon>
        <taxon>core chlorophytes</taxon>
        <taxon>Chlorophyceae</taxon>
        <taxon>CS clade</taxon>
        <taxon>Chlamydomonadales</taxon>
        <taxon>Dunaliellaceae</taxon>
        <taxon>Dunaliella</taxon>
    </lineage>
</organism>
<dbReference type="Gene3D" id="3.40.50.170">
    <property type="entry name" value="Formyl transferase, N-terminal domain"/>
    <property type="match status" value="1"/>
</dbReference>
<evidence type="ECO:0000256" key="4">
    <source>
        <dbReference type="ARBA" id="ARBA00022755"/>
    </source>
</evidence>
<name>A0ABQ7H6X5_DUNSA</name>
<keyword evidence="3 6" id="KW-0808">Transferase</keyword>
<dbReference type="InterPro" id="IPR002376">
    <property type="entry name" value="Formyl_transf_N"/>
</dbReference>
<accession>A0ABQ7H6X5</accession>
<reference evidence="6" key="1">
    <citation type="submission" date="2017-08" db="EMBL/GenBank/DDBJ databases">
        <authorList>
            <person name="Polle J.E."/>
            <person name="Barry K."/>
            <person name="Cushman J."/>
            <person name="Schmutz J."/>
            <person name="Tran D."/>
            <person name="Hathwaick L.T."/>
            <person name="Yim W.C."/>
            <person name="Jenkins J."/>
            <person name="Mckie-Krisberg Z.M."/>
            <person name="Prochnik S."/>
            <person name="Lindquist E."/>
            <person name="Dockter R.B."/>
            <person name="Adam C."/>
            <person name="Molina H."/>
            <person name="Bunkerborg J."/>
            <person name="Jin E."/>
            <person name="Buchheim M."/>
            <person name="Magnuson J."/>
        </authorList>
    </citation>
    <scope>NUCLEOTIDE SEQUENCE</scope>
    <source>
        <strain evidence="6">CCAP 19/18</strain>
    </source>
</reference>
<evidence type="ECO:0000313" key="7">
    <source>
        <dbReference type="Proteomes" id="UP000815325"/>
    </source>
</evidence>